<dbReference type="PANTHER" id="PTHR16222:SF12">
    <property type="entry name" value="ADP-RIBOSYLGLYCOHYDROLASE-RELATED"/>
    <property type="match status" value="1"/>
</dbReference>
<dbReference type="Pfam" id="PF03747">
    <property type="entry name" value="ADP_ribosyl_GH"/>
    <property type="match status" value="1"/>
</dbReference>
<dbReference type="SUPFAM" id="SSF101478">
    <property type="entry name" value="ADP-ribosylglycohydrolase"/>
    <property type="match status" value="1"/>
</dbReference>
<dbReference type="GeneID" id="77729195"/>
<feature type="binding site" evidence="1">
    <location>
        <position position="347"/>
    </location>
    <ligand>
        <name>Mg(2+)</name>
        <dbReference type="ChEBI" id="CHEBI:18420"/>
        <label>1</label>
    </ligand>
</feature>
<sequence>MSPIAVTSPNEPLRNLKQCAAAATPGLSTETCDALSFQGRVRAMIFGGAFGDALGAVIEKMTHQEIKDMYGKVTHLDVPWWRETQDAVRRKGRVRGRGIITDDTLMTICLMSVYCTEERHLDAWDVARGIIREVVWTPRYIPEMQRETMLQERLWYAEKWLFMRHQMTNCDPRQGGIGNQVNCGAAMYIAPIGAVNAGNPRAAYSEAIHFASAHQESYGLEAAGVLAAAVAAAFVPGTTVDDIVEVAIAVAHDGTKAAIVAIVEAARAMIGAPYDDVVVKFHEVIAKYSYTGDDIDYTIDKAGVPSQAYRPSRFNSIEELPLAFGFAITNKGEFYGSIIDGVNSGRDTDSIGVMIGCFLGPLHGASVIEKQHLDMLNSANHFDLLSNADAFGKVARKIQAEDEEEIHKVLQARKQLA</sequence>
<feature type="binding site" evidence="1">
    <location>
        <position position="102"/>
    </location>
    <ligand>
        <name>Mg(2+)</name>
        <dbReference type="ChEBI" id="CHEBI:18420"/>
        <label>1</label>
    </ligand>
</feature>
<dbReference type="Proteomes" id="UP001164286">
    <property type="component" value="Unassembled WGS sequence"/>
</dbReference>
<dbReference type="InterPro" id="IPR050792">
    <property type="entry name" value="ADP-ribosylglycohydrolase"/>
</dbReference>
<dbReference type="Gene3D" id="1.10.4080.10">
    <property type="entry name" value="ADP-ribosylation/Crystallin J1"/>
    <property type="match status" value="1"/>
</dbReference>
<feature type="binding site" evidence="1">
    <location>
        <position position="350"/>
    </location>
    <ligand>
        <name>Mg(2+)</name>
        <dbReference type="ChEBI" id="CHEBI:18420"/>
        <label>1</label>
    </ligand>
</feature>
<keyword evidence="1" id="KW-0479">Metal-binding</keyword>
<name>A0AA38LTL2_9TREE</name>
<dbReference type="RefSeq" id="XP_052943331.1">
    <property type="nucleotide sequence ID" value="XM_053089990.1"/>
</dbReference>
<accession>A0AA38LTL2</accession>
<gene>
    <name evidence="2" type="ORF">MKK02DRAFT_38210</name>
</gene>
<feature type="binding site" evidence="1">
    <location>
        <position position="101"/>
    </location>
    <ligand>
        <name>Mg(2+)</name>
        <dbReference type="ChEBI" id="CHEBI:18420"/>
        <label>1</label>
    </ligand>
</feature>
<dbReference type="AlphaFoldDB" id="A0AA38LTL2"/>
<organism evidence="2 3">
    <name type="scientific">Dioszegia hungarica</name>
    <dbReference type="NCBI Taxonomy" id="4972"/>
    <lineage>
        <taxon>Eukaryota</taxon>
        <taxon>Fungi</taxon>
        <taxon>Dikarya</taxon>
        <taxon>Basidiomycota</taxon>
        <taxon>Agaricomycotina</taxon>
        <taxon>Tremellomycetes</taxon>
        <taxon>Tremellales</taxon>
        <taxon>Bulleribasidiaceae</taxon>
        <taxon>Dioszegia</taxon>
    </lineage>
</organism>
<evidence type="ECO:0000256" key="1">
    <source>
        <dbReference type="PIRSR" id="PIRSR605502-1"/>
    </source>
</evidence>
<keyword evidence="3" id="KW-1185">Reference proteome</keyword>
<evidence type="ECO:0000313" key="2">
    <source>
        <dbReference type="EMBL" id="KAI9633554.1"/>
    </source>
</evidence>
<comment type="cofactor">
    <cofactor evidence="1">
        <name>Mg(2+)</name>
        <dbReference type="ChEBI" id="CHEBI:18420"/>
    </cofactor>
    <text evidence="1">Binds 2 magnesium ions per subunit.</text>
</comment>
<keyword evidence="1" id="KW-0460">Magnesium</keyword>
<dbReference type="InterPro" id="IPR005502">
    <property type="entry name" value="Ribosyl_crysJ1"/>
</dbReference>
<dbReference type="PANTHER" id="PTHR16222">
    <property type="entry name" value="ADP-RIBOSYLGLYCOHYDROLASE"/>
    <property type="match status" value="1"/>
</dbReference>
<feature type="binding site" evidence="1">
    <location>
        <position position="103"/>
    </location>
    <ligand>
        <name>Mg(2+)</name>
        <dbReference type="ChEBI" id="CHEBI:18420"/>
        <label>1</label>
    </ligand>
</feature>
<reference evidence="2" key="1">
    <citation type="journal article" date="2022" name="G3 (Bethesda)">
        <title>High quality genome of the basidiomycete yeast Dioszegia hungarica PDD-24b-2 isolated from cloud water.</title>
        <authorList>
            <person name="Jarrige D."/>
            <person name="Haridas S."/>
            <person name="Bleykasten-Grosshans C."/>
            <person name="Joly M."/>
            <person name="Nadalig T."/>
            <person name="Sancelme M."/>
            <person name="Vuilleumier S."/>
            <person name="Grigoriev I.V."/>
            <person name="Amato P."/>
            <person name="Bringel F."/>
        </authorList>
    </citation>
    <scope>NUCLEOTIDE SEQUENCE</scope>
    <source>
        <strain evidence="2">PDD-24b-2</strain>
    </source>
</reference>
<dbReference type="EMBL" id="JAKWFO010000008">
    <property type="protein sequence ID" value="KAI9633554.1"/>
    <property type="molecule type" value="Genomic_DNA"/>
</dbReference>
<proteinExistence type="predicted"/>
<dbReference type="InterPro" id="IPR036705">
    <property type="entry name" value="Ribosyl_crysJ1_sf"/>
</dbReference>
<feature type="binding site" evidence="1">
    <location>
        <position position="349"/>
    </location>
    <ligand>
        <name>Mg(2+)</name>
        <dbReference type="ChEBI" id="CHEBI:18420"/>
        <label>1</label>
    </ligand>
</feature>
<protein>
    <submittedName>
        <fullName evidence="2">ADP-ribosylation/Crystallin J1</fullName>
    </submittedName>
</protein>
<comment type="caution">
    <text evidence="2">The sequence shown here is derived from an EMBL/GenBank/DDBJ whole genome shotgun (WGS) entry which is preliminary data.</text>
</comment>
<dbReference type="GO" id="GO:0046872">
    <property type="term" value="F:metal ion binding"/>
    <property type="evidence" value="ECO:0007669"/>
    <property type="project" value="UniProtKB-KW"/>
</dbReference>
<evidence type="ECO:0000313" key="3">
    <source>
        <dbReference type="Proteomes" id="UP001164286"/>
    </source>
</evidence>